<dbReference type="Proteomes" id="UP000006039">
    <property type="component" value="Unassembled WGS sequence"/>
</dbReference>
<dbReference type="RefSeq" id="XP_009227830.1">
    <property type="nucleotide sequence ID" value="XM_009229566.1"/>
</dbReference>
<organism evidence="2">
    <name type="scientific">Gaeumannomyces tritici (strain R3-111a-1)</name>
    <name type="common">Wheat and barley take-all root rot fungus</name>
    <name type="synonym">Gaeumannomyces graminis var. tritici</name>
    <dbReference type="NCBI Taxonomy" id="644352"/>
    <lineage>
        <taxon>Eukaryota</taxon>
        <taxon>Fungi</taxon>
        <taxon>Dikarya</taxon>
        <taxon>Ascomycota</taxon>
        <taxon>Pezizomycotina</taxon>
        <taxon>Sordariomycetes</taxon>
        <taxon>Sordariomycetidae</taxon>
        <taxon>Magnaporthales</taxon>
        <taxon>Magnaporthaceae</taxon>
        <taxon>Gaeumannomyces</taxon>
    </lineage>
</organism>
<dbReference type="EnsemblFungi" id="EJT70652">
    <property type="protein sequence ID" value="EJT70652"/>
    <property type="gene ID" value="GGTG_11675"/>
</dbReference>
<gene>
    <name evidence="3" type="primary">20352133</name>
    <name evidence="2" type="ORF">GGTG_11675</name>
</gene>
<dbReference type="EMBL" id="GL385401">
    <property type="protein sequence ID" value="EJT70652.1"/>
    <property type="molecule type" value="Genomic_DNA"/>
</dbReference>
<evidence type="ECO:0000313" key="2">
    <source>
        <dbReference type="EMBL" id="EJT70652.1"/>
    </source>
</evidence>
<reference evidence="4" key="1">
    <citation type="submission" date="2010-07" db="EMBL/GenBank/DDBJ databases">
        <title>The genome sequence of Gaeumannomyces graminis var. tritici strain R3-111a-1.</title>
        <authorList>
            <consortium name="The Broad Institute Genome Sequencing Platform"/>
            <person name="Ma L.-J."/>
            <person name="Dead R."/>
            <person name="Young S."/>
            <person name="Zeng Q."/>
            <person name="Koehrsen M."/>
            <person name="Alvarado L."/>
            <person name="Berlin A."/>
            <person name="Chapman S.B."/>
            <person name="Chen Z."/>
            <person name="Freedman E."/>
            <person name="Gellesch M."/>
            <person name="Goldberg J."/>
            <person name="Griggs A."/>
            <person name="Gujja S."/>
            <person name="Heilman E.R."/>
            <person name="Heiman D."/>
            <person name="Hepburn T."/>
            <person name="Howarth C."/>
            <person name="Jen D."/>
            <person name="Larson L."/>
            <person name="Mehta T."/>
            <person name="Neiman D."/>
            <person name="Pearson M."/>
            <person name="Roberts A."/>
            <person name="Saif S."/>
            <person name="Shea T."/>
            <person name="Shenoy N."/>
            <person name="Sisk P."/>
            <person name="Stolte C."/>
            <person name="Sykes S."/>
            <person name="Walk T."/>
            <person name="White J."/>
            <person name="Yandava C."/>
            <person name="Haas B."/>
            <person name="Nusbaum C."/>
            <person name="Birren B."/>
        </authorList>
    </citation>
    <scope>NUCLEOTIDE SEQUENCE [LARGE SCALE GENOMIC DNA]</scope>
    <source>
        <strain evidence="4">R3-111a-1</strain>
    </source>
</reference>
<evidence type="ECO:0000256" key="1">
    <source>
        <dbReference type="SAM" id="MobiDB-lite"/>
    </source>
</evidence>
<name>J3PDV2_GAET3</name>
<evidence type="ECO:0000313" key="3">
    <source>
        <dbReference type="EnsemblFungi" id="EJT70652"/>
    </source>
</evidence>
<sequence>MSLCAQPGPGKHPQSVAAASLLRQADGSHYTDRPLASPMIDDMNAQSRGVDGRTHHSCHAADHLSDLMNCCRGSVGSGNRSALGAVARERVSSPSQLRAGAMAAPARVLPRPFLPGGLATVGSLLSPSGTRAVATSHGSQTWPSLEFSKRVSHMGVAKRGQPTDRLGYLSRLAEPSKTVAQHARARHPGLPEGPDE</sequence>
<reference evidence="2" key="2">
    <citation type="submission" date="2010-07" db="EMBL/GenBank/DDBJ databases">
        <authorList>
            <consortium name="The Broad Institute Genome Sequencing Platform"/>
            <consortium name="Broad Institute Genome Sequencing Center for Infectious Disease"/>
            <person name="Ma L.-J."/>
            <person name="Dead R."/>
            <person name="Young S."/>
            <person name="Zeng Q."/>
            <person name="Koehrsen M."/>
            <person name="Alvarado L."/>
            <person name="Berlin A."/>
            <person name="Chapman S.B."/>
            <person name="Chen Z."/>
            <person name="Freedman E."/>
            <person name="Gellesch M."/>
            <person name="Goldberg J."/>
            <person name="Griggs A."/>
            <person name="Gujja S."/>
            <person name="Heilman E.R."/>
            <person name="Heiman D."/>
            <person name="Hepburn T."/>
            <person name="Howarth C."/>
            <person name="Jen D."/>
            <person name="Larson L."/>
            <person name="Mehta T."/>
            <person name="Neiman D."/>
            <person name="Pearson M."/>
            <person name="Roberts A."/>
            <person name="Saif S."/>
            <person name="Shea T."/>
            <person name="Shenoy N."/>
            <person name="Sisk P."/>
            <person name="Stolte C."/>
            <person name="Sykes S."/>
            <person name="Walk T."/>
            <person name="White J."/>
            <person name="Yandava C."/>
            <person name="Haas B."/>
            <person name="Nusbaum C."/>
            <person name="Birren B."/>
        </authorList>
    </citation>
    <scope>NUCLEOTIDE SEQUENCE</scope>
    <source>
        <strain evidence="2">R3-111a-1</strain>
    </source>
</reference>
<reference evidence="3" key="5">
    <citation type="submission" date="2018-04" db="UniProtKB">
        <authorList>
            <consortium name="EnsemblFungi"/>
        </authorList>
    </citation>
    <scope>IDENTIFICATION</scope>
    <source>
        <strain evidence="3">R3-111a-1</strain>
    </source>
</reference>
<dbReference type="HOGENOM" id="CLU_1390316_0_0_1"/>
<dbReference type="VEuPathDB" id="FungiDB:GGTG_11675"/>
<proteinExistence type="predicted"/>
<keyword evidence="4" id="KW-1185">Reference proteome</keyword>
<reference evidence="2" key="3">
    <citation type="submission" date="2010-09" db="EMBL/GenBank/DDBJ databases">
        <title>Annotation of Gaeumannomyces graminis var. tritici R3-111a-1.</title>
        <authorList>
            <consortium name="The Broad Institute Genome Sequencing Platform"/>
            <person name="Ma L.-J."/>
            <person name="Dead R."/>
            <person name="Young S.K."/>
            <person name="Zeng Q."/>
            <person name="Gargeya S."/>
            <person name="Fitzgerald M."/>
            <person name="Haas B."/>
            <person name="Abouelleil A."/>
            <person name="Alvarado L."/>
            <person name="Arachchi H.M."/>
            <person name="Berlin A."/>
            <person name="Brown A."/>
            <person name="Chapman S.B."/>
            <person name="Chen Z."/>
            <person name="Dunbar C."/>
            <person name="Freedman E."/>
            <person name="Gearin G."/>
            <person name="Gellesch M."/>
            <person name="Goldberg J."/>
            <person name="Griggs A."/>
            <person name="Gujja S."/>
            <person name="Heiman D."/>
            <person name="Howarth C."/>
            <person name="Larson L."/>
            <person name="Lui A."/>
            <person name="MacDonald P.J.P."/>
            <person name="Mehta T."/>
            <person name="Montmayeur A."/>
            <person name="Murphy C."/>
            <person name="Neiman D."/>
            <person name="Pearson M."/>
            <person name="Priest M."/>
            <person name="Roberts A."/>
            <person name="Saif S."/>
            <person name="Shea T."/>
            <person name="Shenoy N."/>
            <person name="Sisk P."/>
            <person name="Stolte C."/>
            <person name="Sykes S."/>
            <person name="Yandava C."/>
            <person name="Wortman J."/>
            <person name="Nusbaum C."/>
            <person name="Birren B."/>
        </authorList>
    </citation>
    <scope>NUCLEOTIDE SEQUENCE</scope>
    <source>
        <strain evidence="2">R3-111a-1</strain>
    </source>
</reference>
<feature type="region of interest" description="Disordered" evidence="1">
    <location>
        <begin position="175"/>
        <end position="196"/>
    </location>
</feature>
<accession>J3PDV2</accession>
<dbReference type="AlphaFoldDB" id="J3PDV2"/>
<dbReference type="GeneID" id="20352133"/>
<reference evidence="3" key="4">
    <citation type="journal article" date="2015" name="G3 (Bethesda)">
        <title>Genome sequences of three phytopathogenic species of the Magnaporthaceae family of fungi.</title>
        <authorList>
            <person name="Okagaki L.H."/>
            <person name="Nunes C.C."/>
            <person name="Sailsbery J."/>
            <person name="Clay B."/>
            <person name="Brown D."/>
            <person name="John T."/>
            <person name="Oh Y."/>
            <person name="Young N."/>
            <person name="Fitzgerald M."/>
            <person name="Haas B.J."/>
            <person name="Zeng Q."/>
            <person name="Young S."/>
            <person name="Adiconis X."/>
            <person name="Fan L."/>
            <person name="Levin J.Z."/>
            <person name="Mitchell T.K."/>
            <person name="Okubara P.A."/>
            <person name="Farman M.L."/>
            <person name="Kohn L.M."/>
            <person name="Birren B."/>
            <person name="Ma L.-J."/>
            <person name="Dean R.A."/>
        </authorList>
    </citation>
    <scope>NUCLEOTIDE SEQUENCE</scope>
    <source>
        <strain evidence="3">R3-111a-1</strain>
    </source>
</reference>
<protein>
    <submittedName>
        <fullName evidence="2 3">Uncharacterized protein</fullName>
    </submittedName>
</protein>
<evidence type="ECO:0000313" key="4">
    <source>
        <dbReference type="Proteomes" id="UP000006039"/>
    </source>
</evidence>